<feature type="transmembrane region" description="Helical" evidence="6">
    <location>
        <begin position="117"/>
        <end position="136"/>
    </location>
</feature>
<feature type="compositionally biased region" description="Basic and acidic residues" evidence="5">
    <location>
        <begin position="22"/>
        <end position="40"/>
    </location>
</feature>
<dbReference type="Proteomes" id="UP001303115">
    <property type="component" value="Unassembled WGS sequence"/>
</dbReference>
<keyword evidence="8" id="KW-1185">Reference proteome</keyword>
<dbReference type="AlphaFoldDB" id="A0AAN6PN45"/>
<feature type="transmembrane region" description="Helical" evidence="6">
    <location>
        <begin position="187"/>
        <end position="208"/>
    </location>
</feature>
<dbReference type="GO" id="GO:0005886">
    <property type="term" value="C:plasma membrane"/>
    <property type="evidence" value="ECO:0007669"/>
    <property type="project" value="TreeGrafter"/>
</dbReference>
<dbReference type="SUPFAM" id="SSF103473">
    <property type="entry name" value="MFS general substrate transporter"/>
    <property type="match status" value="1"/>
</dbReference>
<dbReference type="EMBL" id="MU854321">
    <property type="protein sequence ID" value="KAK4044094.1"/>
    <property type="molecule type" value="Genomic_DNA"/>
</dbReference>
<comment type="caution">
    <text evidence="7">The sequence shown here is derived from an EMBL/GenBank/DDBJ whole genome shotgun (WGS) entry which is preliminary data.</text>
</comment>
<name>A0AAN6PN45_9PEZI</name>
<evidence type="ECO:0000256" key="6">
    <source>
        <dbReference type="SAM" id="Phobius"/>
    </source>
</evidence>
<reference evidence="8" key="1">
    <citation type="journal article" date="2023" name="Mol. Phylogenet. Evol.">
        <title>Genome-scale phylogeny and comparative genomics of the fungal order Sordariales.</title>
        <authorList>
            <person name="Hensen N."/>
            <person name="Bonometti L."/>
            <person name="Westerberg I."/>
            <person name="Brannstrom I.O."/>
            <person name="Guillou S."/>
            <person name="Cros-Aarteil S."/>
            <person name="Calhoun S."/>
            <person name="Haridas S."/>
            <person name="Kuo A."/>
            <person name="Mondo S."/>
            <person name="Pangilinan J."/>
            <person name="Riley R."/>
            <person name="LaButti K."/>
            <person name="Andreopoulos B."/>
            <person name="Lipzen A."/>
            <person name="Chen C."/>
            <person name="Yan M."/>
            <person name="Daum C."/>
            <person name="Ng V."/>
            <person name="Clum A."/>
            <person name="Steindorff A."/>
            <person name="Ohm R.A."/>
            <person name="Martin F."/>
            <person name="Silar P."/>
            <person name="Natvig D.O."/>
            <person name="Lalanne C."/>
            <person name="Gautier V."/>
            <person name="Ament-Velasquez S.L."/>
            <person name="Kruys A."/>
            <person name="Hutchinson M.I."/>
            <person name="Powell A.J."/>
            <person name="Barry K."/>
            <person name="Miller A.N."/>
            <person name="Grigoriev I.V."/>
            <person name="Debuchy R."/>
            <person name="Gladieux P."/>
            <person name="Hiltunen Thoren M."/>
            <person name="Johannesson H."/>
        </authorList>
    </citation>
    <scope>NUCLEOTIDE SEQUENCE [LARGE SCALE GENOMIC DNA]</scope>
    <source>
        <strain evidence="8">CBS 284.82</strain>
    </source>
</reference>
<gene>
    <name evidence="7" type="ORF">C8A01DRAFT_31692</name>
</gene>
<dbReference type="GO" id="GO:0022857">
    <property type="term" value="F:transmembrane transporter activity"/>
    <property type="evidence" value="ECO:0007669"/>
    <property type="project" value="TreeGrafter"/>
</dbReference>
<feature type="transmembrane region" description="Helical" evidence="6">
    <location>
        <begin position="302"/>
        <end position="323"/>
    </location>
</feature>
<dbReference type="PANTHER" id="PTHR23502">
    <property type="entry name" value="MAJOR FACILITATOR SUPERFAMILY"/>
    <property type="match status" value="1"/>
</dbReference>
<feature type="region of interest" description="Disordered" evidence="5">
    <location>
        <begin position="21"/>
        <end position="40"/>
    </location>
</feature>
<evidence type="ECO:0000256" key="3">
    <source>
        <dbReference type="ARBA" id="ARBA00022989"/>
    </source>
</evidence>
<dbReference type="Gene3D" id="1.20.1250.20">
    <property type="entry name" value="MFS general substrate transporter like domains"/>
    <property type="match status" value="1"/>
</dbReference>
<comment type="subcellular location">
    <subcellularLocation>
        <location evidence="1">Membrane</location>
        <topology evidence="1">Multi-pass membrane protein</topology>
    </subcellularLocation>
</comment>
<protein>
    <submittedName>
        <fullName evidence="7">Major facilitator superfamily domain-containing protein</fullName>
    </submittedName>
</protein>
<evidence type="ECO:0000256" key="2">
    <source>
        <dbReference type="ARBA" id="ARBA00022692"/>
    </source>
</evidence>
<feature type="transmembrane region" description="Helical" evidence="6">
    <location>
        <begin position="440"/>
        <end position="459"/>
    </location>
</feature>
<evidence type="ECO:0000256" key="5">
    <source>
        <dbReference type="SAM" id="MobiDB-lite"/>
    </source>
</evidence>
<accession>A0AAN6PN45</accession>
<feature type="transmembrane region" description="Helical" evidence="6">
    <location>
        <begin position="77"/>
        <end position="105"/>
    </location>
</feature>
<evidence type="ECO:0000313" key="7">
    <source>
        <dbReference type="EMBL" id="KAK4044094.1"/>
    </source>
</evidence>
<dbReference type="PANTHER" id="PTHR23502:SF139">
    <property type="entry name" value="MAJOR FACILITATOR SUPERFAMILY (MFS) PROFILE DOMAIN-CONTAINING PROTEIN-RELATED"/>
    <property type="match status" value="1"/>
</dbReference>
<evidence type="ECO:0000256" key="4">
    <source>
        <dbReference type="ARBA" id="ARBA00023136"/>
    </source>
</evidence>
<organism evidence="7 8">
    <name type="scientific">Parachaetomium inaequale</name>
    <dbReference type="NCBI Taxonomy" id="2588326"/>
    <lineage>
        <taxon>Eukaryota</taxon>
        <taxon>Fungi</taxon>
        <taxon>Dikarya</taxon>
        <taxon>Ascomycota</taxon>
        <taxon>Pezizomycotina</taxon>
        <taxon>Sordariomycetes</taxon>
        <taxon>Sordariomycetidae</taxon>
        <taxon>Sordariales</taxon>
        <taxon>Chaetomiaceae</taxon>
        <taxon>Parachaetomium</taxon>
    </lineage>
</organism>
<keyword evidence="2 6" id="KW-0812">Transmembrane</keyword>
<evidence type="ECO:0000256" key="1">
    <source>
        <dbReference type="ARBA" id="ARBA00004141"/>
    </source>
</evidence>
<dbReference type="InterPro" id="IPR036259">
    <property type="entry name" value="MFS_trans_sf"/>
</dbReference>
<sequence>MAHREQGSVKFKAEMAIQQIEGRNDDGHSPVEGRSDDGHGHIEGNALLVSKDGEIRKIPVPSSDPNDPLNFRPWEKYAVIFCCCWFSIMGLSMAAGLGAILNVFFELYGPQGYSSEQVVFLITLPTLCIGLGNYIILPLSLVYGRRPVFLISKGLATGTSESLLPLMLTEVTFLHERARIFDLGWRWYYWVFVMTVGVGIVFAYLFAFETQFSRPAVSLDGQIVITDEFGVTRVIPDAEAQEYVANMGKAGLAPPPGPAHATAKKKTYAQRIRPWSTPHPHTLRVVALSWLYMAQSLLSPGILYSVLTSSITLGCAVGMSLTYNAVLTQNHGWRQQDVGLVNVGGIVGALLGTLYCTFLGGPFVLGVHTPEHHLLTLAPPRRHRRRHAAPVRLHRRWGSLRLLVVGALPRVTVFQYSFTAVLIVSTTFASEAAPKHPGPALVVVVGTKNIVSFGVTYGLTPMVERHGYEWAFGVLAAMLAAVFLLGIPVYILNPRWRAYVSSKEVGEGLTATD</sequence>
<keyword evidence="4 6" id="KW-0472">Membrane</keyword>
<proteinExistence type="predicted"/>
<evidence type="ECO:0000313" key="8">
    <source>
        <dbReference type="Proteomes" id="UP001303115"/>
    </source>
</evidence>
<feature type="transmembrane region" description="Helical" evidence="6">
    <location>
        <begin position="343"/>
        <end position="365"/>
    </location>
</feature>
<keyword evidence="3 6" id="KW-1133">Transmembrane helix</keyword>
<feature type="transmembrane region" description="Helical" evidence="6">
    <location>
        <begin position="471"/>
        <end position="492"/>
    </location>
</feature>
<feature type="transmembrane region" description="Helical" evidence="6">
    <location>
        <begin position="402"/>
        <end position="428"/>
    </location>
</feature>